<proteinExistence type="predicted"/>
<dbReference type="Proteomes" id="UP000823749">
    <property type="component" value="Chromosome 2"/>
</dbReference>
<feature type="chain" id="PRO_5043955613" evidence="1">
    <location>
        <begin position="29"/>
        <end position="76"/>
    </location>
</feature>
<organism evidence="2 3">
    <name type="scientific">Rhododendron griersonianum</name>
    <dbReference type="NCBI Taxonomy" id="479676"/>
    <lineage>
        <taxon>Eukaryota</taxon>
        <taxon>Viridiplantae</taxon>
        <taxon>Streptophyta</taxon>
        <taxon>Embryophyta</taxon>
        <taxon>Tracheophyta</taxon>
        <taxon>Spermatophyta</taxon>
        <taxon>Magnoliopsida</taxon>
        <taxon>eudicotyledons</taxon>
        <taxon>Gunneridae</taxon>
        <taxon>Pentapetalae</taxon>
        <taxon>asterids</taxon>
        <taxon>Ericales</taxon>
        <taxon>Ericaceae</taxon>
        <taxon>Ericoideae</taxon>
        <taxon>Rhodoreae</taxon>
        <taxon>Rhododendron</taxon>
    </lineage>
</organism>
<evidence type="ECO:0000256" key="1">
    <source>
        <dbReference type="SAM" id="SignalP"/>
    </source>
</evidence>
<name>A0AAV6LDK6_9ERIC</name>
<evidence type="ECO:0000313" key="2">
    <source>
        <dbReference type="EMBL" id="KAG5563047.1"/>
    </source>
</evidence>
<keyword evidence="3" id="KW-1185">Reference proteome</keyword>
<dbReference type="EMBL" id="JACTNZ010000002">
    <property type="protein sequence ID" value="KAG5563047.1"/>
    <property type="molecule type" value="Genomic_DNA"/>
</dbReference>
<accession>A0AAV6LDK6</accession>
<sequence>MASSPPSLSSLLFLTLALILISISPAFSTSRQALDDHHDQLIKIGFKIALIRIDSGESFTNSEHLYRAVKHSSHRL</sequence>
<comment type="caution">
    <text evidence="2">The sequence shown here is derived from an EMBL/GenBank/DDBJ whole genome shotgun (WGS) entry which is preliminary data.</text>
</comment>
<reference evidence="2" key="1">
    <citation type="submission" date="2020-08" db="EMBL/GenBank/DDBJ databases">
        <title>Plant Genome Project.</title>
        <authorList>
            <person name="Zhang R.-G."/>
        </authorList>
    </citation>
    <scope>NUCLEOTIDE SEQUENCE</scope>
    <source>
        <strain evidence="2">WSP0</strain>
        <tissue evidence="2">Leaf</tissue>
    </source>
</reference>
<gene>
    <name evidence="2" type="ORF">RHGRI_005706</name>
</gene>
<protein>
    <submittedName>
        <fullName evidence="2">Uncharacterized protein</fullName>
    </submittedName>
</protein>
<dbReference type="AlphaFoldDB" id="A0AAV6LDK6"/>
<keyword evidence="1" id="KW-0732">Signal</keyword>
<feature type="signal peptide" evidence="1">
    <location>
        <begin position="1"/>
        <end position="28"/>
    </location>
</feature>
<evidence type="ECO:0000313" key="3">
    <source>
        <dbReference type="Proteomes" id="UP000823749"/>
    </source>
</evidence>